<dbReference type="GO" id="GO:0008168">
    <property type="term" value="F:methyltransferase activity"/>
    <property type="evidence" value="ECO:0007669"/>
    <property type="project" value="UniProtKB-KW"/>
</dbReference>
<dbReference type="Pfam" id="PF08240">
    <property type="entry name" value="ADH_N"/>
    <property type="match status" value="1"/>
</dbReference>
<dbReference type="Pfam" id="PF21089">
    <property type="entry name" value="PKS_DH_N"/>
    <property type="match status" value="1"/>
</dbReference>
<dbReference type="InterPro" id="IPR020807">
    <property type="entry name" value="PKS_DH"/>
</dbReference>
<evidence type="ECO:0000259" key="11">
    <source>
        <dbReference type="PROSITE" id="PS52004"/>
    </source>
</evidence>
<dbReference type="InterPro" id="IPR049900">
    <property type="entry name" value="PKS_mFAS_DH"/>
</dbReference>
<name>M2TPB6_COCH5</name>
<dbReference type="Pfam" id="PF00109">
    <property type="entry name" value="ketoacyl-synt"/>
    <property type="match status" value="1"/>
</dbReference>
<dbReference type="InterPro" id="IPR032821">
    <property type="entry name" value="PKS_assoc"/>
</dbReference>
<evidence type="ECO:0000256" key="2">
    <source>
        <dbReference type="ARBA" id="ARBA00022553"/>
    </source>
</evidence>
<dbReference type="Gene3D" id="3.10.129.110">
    <property type="entry name" value="Polyketide synthase dehydratase"/>
    <property type="match status" value="1"/>
</dbReference>
<dbReference type="Pfam" id="PF08242">
    <property type="entry name" value="Methyltransf_12"/>
    <property type="match status" value="1"/>
</dbReference>
<reference evidence="14" key="2">
    <citation type="journal article" date="2013" name="PLoS Genet.">
        <title>Comparative genome structure, secondary metabolite, and effector coding capacity across Cochliobolus pathogens.</title>
        <authorList>
            <person name="Condon B.J."/>
            <person name="Leng Y."/>
            <person name="Wu D."/>
            <person name="Bushley K.E."/>
            <person name="Ohm R.A."/>
            <person name="Otillar R."/>
            <person name="Martin J."/>
            <person name="Schackwitz W."/>
            <person name="Grimwood J."/>
            <person name="MohdZainudin N."/>
            <person name="Xue C."/>
            <person name="Wang R."/>
            <person name="Manning V.A."/>
            <person name="Dhillon B."/>
            <person name="Tu Z.J."/>
            <person name="Steffenson B.J."/>
            <person name="Salamov A."/>
            <person name="Sun H."/>
            <person name="Lowry S."/>
            <person name="LaButti K."/>
            <person name="Han J."/>
            <person name="Copeland A."/>
            <person name="Lindquist E."/>
            <person name="Barry K."/>
            <person name="Schmutz J."/>
            <person name="Baker S.E."/>
            <person name="Ciuffetti L.M."/>
            <person name="Grigoriev I.V."/>
            <person name="Zhong S."/>
            <person name="Turgeon B.G."/>
        </authorList>
    </citation>
    <scope>NUCLEOTIDE SEQUENCE [LARGE SCALE GENOMIC DNA]</scope>
    <source>
        <strain evidence="14">C5 / ATCC 48332 / race O</strain>
    </source>
</reference>
<keyword evidence="8" id="KW-0012">Acyltransferase</keyword>
<dbReference type="FunFam" id="3.40.50.720:FF:000209">
    <property type="entry name" value="Polyketide synthase Pks12"/>
    <property type="match status" value="1"/>
</dbReference>
<evidence type="ECO:0000259" key="12">
    <source>
        <dbReference type="PROSITE" id="PS52019"/>
    </source>
</evidence>
<feature type="active site" description="Proton acceptor; for dehydratase activity" evidence="9">
    <location>
        <position position="943"/>
    </location>
</feature>
<dbReference type="GO" id="GO:0031177">
    <property type="term" value="F:phosphopantetheine binding"/>
    <property type="evidence" value="ECO:0007669"/>
    <property type="project" value="InterPro"/>
</dbReference>
<dbReference type="InterPro" id="IPR020806">
    <property type="entry name" value="PKS_PP-bd"/>
</dbReference>
<sequence length="2493" mass="274117">MDQQPDPIAICGMALRLPGALKTPAQFWTFLTEKKDARAPIPFARFDAEAFYSASGKSGYFNSKNGYYLDDSAEVGALDTSLFRMSQQESERMDPQAKILLELARECFESAGETDWRGKDIGTYVGSFGNDWLEMAAKDRLDKNMYKVSGYSDFLLSNRLSYEYDLRGPSMTIRTACSASLMGLHEACLAIRNGDCSAALVGGSNLFWSPDTMADMSEQGVTSPNASCRSFDADADGYARAEAVNLIYIKPLSAAIKHGNPIRAIIRGSSLNADGKTPGPSMPSSSSQAALIRRAYQNAGIPESEIIRTAFVECHATGTATGDPIEATAVGNVFGNGGVYIGSVKPNVGHSEGASGITSIIKAVLALENRVIPPNIKFETPNPKIPFLEKDLKVPTDCLGWPKDKLERVSVNNFGIGGANAHFILDSAASYGVNSDIIADPEREESFLESLKWGKLFLITASTSESLEMQTRNLRDYALSNPTKAEHGSYTLACRREHFSHRAFSVIQELSVDSQAGVSIAGVSPLRLVMIFTGQGAQWPRMGIELLQSNTTFASSIKEMDQELRGLPTPPTWSIEEELAKGADSSNLNEAAISQPLCTAVQVALVDALANLAIKPHSVLGHSSGEIAAAYAANRISRRAAIVLAYYRGLVSQAATRSGAMAAIGLSWDEVTPFLQEGVVIACNNSPSNVTISGDEAVVRNVVQAIQTSNTEVFVRMLKVSTAYHSHHMLNAGNEYEEMVASFLEGEVPYNGASTNPGFFSTVTGLLLPDSERIDAQYFRRNLESPVLFLQALDSLLTGSKDSAHRNLCFLEVGPHSTLSGPLRQIFTQNSVAHPYASCLHREKNANATYLAALGTLWQHGLNFDLYRLTNPLGIAKVLPDMPTYPWYHGKSHIIQNRIAQAWRYPKFPHHELLGSLVLENNDDQPSFRNLLQLENAPWIRDHNIDGDVVFPGAAYVTMAGEACRRQCLPDQDHTFFGFSVKNMVIGAALILQENKPVEIVTSLRRWRITDHLESSGWEFMISSFSGTTWTTHCSGCVEAIYSSPPPPAVPETAFPRRTDAKKWYQAMWHLGARYGPCFQGLKNIECTPNKSSAKATICDKTPDGSESHYLIHPTTIDVFFQTMAAAACNGQGHATDRMSVPTFIKRMDIYESSGDLQVHTSAKVLAHGKFHGWGCAIGQDGALAISIDQIKLMPLDTALEIDLHAGASTTWSLEPSFTTMSSILKNATALAKQTPLMQEFALLHIRKALEQIQSIKPASDTMERYVNWMKRQSIPDTLRPMETVTSEVKTFSCPSTVDAIVKISENIIKLVLGEVSATELLMVDDMLLKIYQEAKVTDRGPYIKLLGHQKPNMRILEIGAGAGGTTHEFLSNLVNDSDGGKLWSSYTYTDISAGFFGAAKESFKEHTLEYKVLDITKDPVAQGFEGHDYDLIIATNVMHAVPNLQQALRNVHSLLRHDGTFYLEELCSDVQVTNFIMGLLPGWWVGEQDGRVDEPYVHPERWDGDLRAAGFTGVADCMLDAPRPHQGNAFMIAYPAIKDALPKPVTLLYDDASQQVVEDLKNELSQHGCFETVLQHWDSAESVVAKRNIICLLDINKPFFFDIEASRFDKFRHWMAQVAESKNGILWLTRSSQLSCEHPRWGQTPGAMRTIQKDMGIDLAICELDRLTSLSLKAVAQISERFSRRHTSSHKLELEYAIEDGNIYIPRLYPLNVDSELCKPDSSATTLPQTDNGELNLTLGTVGRLDTLQWTTCSYERPGENEVAIEIMATGLNFRDLLTAMDLIEAPRQVLGLEAAGMVRDVGSGVENLQPGDRVVVVGGTSLFRTAAVVPSTSCWKLPHSLSFEEAATMPCVFMTVIHGLLEFGQMHSGHTVLIHSACGGVGLAAIQLCHMAGATIYCTVSNEEKVQFLEDEFKIPRAHIFNSRNRSFVDDVMRATNGAGVDLVLNSLSGELLHASWECVAEFGKMIEIGKRDLLGNGRVSLHPFVLNRSFHGIDLAHLIERRPAECRRLLGRMMTLYEAGHIKPISPAKTFKVSEVEQCFRYMQQGRHIGKIILRVGDSADEATRSKDLITAHPKRNPTFNPQASYLLAGGLGGLGRIVANWMVENGARHLIFLSRNAGEKETDKAFFEELEYQGCKVMAVKGSVSVVKDVEKAIAAATAPVRGVMNICMQLQDMGFNQMTYEAWSTVNESKIKGTWNMHNVCMSREISLDFFLLFSSVSGLFGNFGQANYAAANTFLDTFVLYRHSLGLNASAIDIGMMYDHGYIAENPLLAERMQLLGAYGIRIPQLLDAITLVLSTPRSKPEKGTSRKCASLLGIGVRSGLPLSDPANRIMWKDDRRMAYYANLDSDSNAASGATSDVDKPTQAIRAFMKQVLAEPKILDQPDTSAFLARQIARKIALMLLRPLDDKEDSEVDILSPLQDAGLDSLVAIEMRRWWRTTFGFDITMLQMVGAENTMALGDRATEGLRIKYAEIEVQPVTSTPVVAVSA</sequence>
<dbReference type="InterPro" id="IPR013217">
    <property type="entry name" value="Methyltransf_12"/>
</dbReference>
<dbReference type="OrthoDB" id="329835at2759"/>
<evidence type="ECO:0000313" key="13">
    <source>
        <dbReference type="EMBL" id="EMD88374.1"/>
    </source>
</evidence>
<dbReference type="InterPro" id="IPR014043">
    <property type="entry name" value="Acyl_transferase_dom"/>
</dbReference>
<dbReference type="HOGENOM" id="CLU_000022_31_0_1"/>
<dbReference type="InterPro" id="IPR011032">
    <property type="entry name" value="GroES-like_sf"/>
</dbReference>
<dbReference type="PROSITE" id="PS50075">
    <property type="entry name" value="CARRIER"/>
    <property type="match status" value="1"/>
</dbReference>
<dbReference type="PANTHER" id="PTHR43775:SF49">
    <property type="entry name" value="SYNTHASE, PUTATIVE (JCVI)-RELATED"/>
    <property type="match status" value="1"/>
</dbReference>
<dbReference type="InterPro" id="IPR036291">
    <property type="entry name" value="NAD(P)-bd_dom_sf"/>
</dbReference>
<dbReference type="SUPFAM" id="SSF51735">
    <property type="entry name" value="NAD(P)-binding Rossmann-fold domains"/>
    <property type="match status" value="2"/>
</dbReference>
<dbReference type="EMBL" id="KB445580">
    <property type="protein sequence ID" value="EMD88374.1"/>
    <property type="molecule type" value="Genomic_DNA"/>
</dbReference>
<dbReference type="eggNOG" id="KOG1202">
    <property type="taxonomic scope" value="Eukaryota"/>
</dbReference>
<dbReference type="Pfam" id="PF23114">
    <property type="entry name" value="NAD-bd_HRPKS_sdrA"/>
    <property type="match status" value="1"/>
</dbReference>
<dbReference type="SMART" id="SM00826">
    <property type="entry name" value="PKS_DH"/>
    <property type="match status" value="1"/>
</dbReference>
<protein>
    <submittedName>
        <fullName evidence="13">Uncharacterized protein</fullName>
    </submittedName>
</protein>
<dbReference type="SUPFAM" id="SSF52151">
    <property type="entry name" value="FabD/lysophospholipase-like"/>
    <property type="match status" value="1"/>
</dbReference>
<keyword evidence="3" id="KW-0489">Methyltransferase</keyword>
<dbReference type="PROSITE" id="PS52004">
    <property type="entry name" value="KS3_2"/>
    <property type="match status" value="1"/>
</dbReference>
<dbReference type="STRING" id="701091.M2TPB6"/>
<evidence type="ECO:0000256" key="1">
    <source>
        <dbReference type="ARBA" id="ARBA00022450"/>
    </source>
</evidence>
<evidence type="ECO:0000256" key="5">
    <source>
        <dbReference type="ARBA" id="ARBA00022857"/>
    </source>
</evidence>
<dbReference type="Gene3D" id="3.40.50.150">
    <property type="entry name" value="Vaccinia Virus protein VP39"/>
    <property type="match status" value="1"/>
</dbReference>
<dbReference type="InterPro" id="IPR029063">
    <property type="entry name" value="SAM-dependent_MTases_sf"/>
</dbReference>
<dbReference type="SMART" id="SM00822">
    <property type="entry name" value="PKS_KR"/>
    <property type="match status" value="1"/>
</dbReference>
<dbReference type="InterPro" id="IPR050091">
    <property type="entry name" value="PKS_NRPS_Biosynth_Enz"/>
</dbReference>
<dbReference type="InterPro" id="IPR016039">
    <property type="entry name" value="Thiolase-like"/>
</dbReference>
<dbReference type="Gene3D" id="3.40.50.720">
    <property type="entry name" value="NAD(P)-binding Rossmann-like Domain"/>
    <property type="match status" value="2"/>
</dbReference>
<dbReference type="Pfam" id="PF08659">
    <property type="entry name" value="KR"/>
    <property type="match status" value="1"/>
</dbReference>
<dbReference type="InterPro" id="IPR014031">
    <property type="entry name" value="Ketoacyl_synth_C"/>
</dbReference>
<dbReference type="InterPro" id="IPR013968">
    <property type="entry name" value="PKS_KR"/>
</dbReference>
<dbReference type="SMART" id="SM00829">
    <property type="entry name" value="PKS_ER"/>
    <property type="match status" value="1"/>
</dbReference>
<evidence type="ECO:0000259" key="10">
    <source>
        <dbReference type="PROSITE" id="PS50075"/>
    </source>
</evidence>
<dbReference type="SUPFAM" id="SSF53901">
    <property type="entry name" value="Thiolase-like"/>
    <property type="match status" value="1"/>
</dbReference>
<keyword evidence="6" id="KW-0560">Oxidoreductase</keyword>
<feature type="region of interest" description="N-terminal hotdog fold" evidence="9">
    <location>
        <begin position="911"/>
        <end position="1045"/>
    </location>
</feature>
<dbReference type="Pfam" id="PF16197">
    <property type="entry name" value="KAsynt_C_assoc"/>
    <property type="match status" value="1"/>
</dbReference>
<dbReference type="SMART" id="SM00827">
    <property type="entry name" value="PKS_AT"/>
    <property type="match status" value="1"/>
</dbReference>
<dbReference type="InterPro" id="IPR049552">
    <property type="entry name" value="PKS_DH_N"/>
</dbReference>
<dbReference type="InterPro" id="IPR049551">
    <property type="entry name" value="PKS_DH_C"/>
</dbReference>
<dbReference type="GO" id="GO:0016491">
    <property type="term" value="F:oxidoreductase activity"/>
    <property type="evidence" value="ECO:0007669"/>
    <property type="project" value="UniProtKB-KW"/>
</dbReference>
<dbReference type="SUPFAM" id="SSF55048">
    <property type="entry name" value="Probable ACP-binding domain of malonyl-CoA ACP transacylase"/>
    <property type="match status" value="1"/>
</dbReference>
<keyword evidence="14" id="KW-1185">Reference proteome</keyword>
<keyword evidence="5" id="KW-0521">NADP</keyword>
<dbReference type="GO" id="GO:1901336">
    <property type="term" value="P:lactone biosynthetic process"/>
    <property type="evidence" value="ECO:0007669"/>
    <property type="project" value="UniProtKB-ARBA"/>
</dbReference>
<dbReference type="Pfam" id="PF13602">
    <property type="entry name" value="ADH_zinc_N_2"/>
    <property type="match status" value="1"/>
</dbReference>
<evidence type="ECO:0000313" key="14">
    <source>
        <dbReference type="Proteomes" id="UP000016936"/>
    </source>
</evidence>
<accession>M2TPB6</accession>
<dbReference type="InterPro" id="IPR001227">
    <property type="entry name" value="Ac_transferase_dom_sf"/>
</dbReference>
<keyword evidence="2" id="KW-0597">Phosphoprotein</keyword>
<dbReference type="InterPro" id="IPR013154">
    <property type="entry name" value="ADH-like_N"/>
</dbReference>
<feature type="domain" description="PKS/mFAS DH" evidence="12">
    <location>
        <begin position="911"/>
        <end position="1202"/>
    </location>
</feature>
<dbReference type="InterPro" id="IPR056501">
    <property type="entry name" value="NAD-bd_HRPKS_sdrA"/>
</dbReference>
<evidence type="ECO:0000256" key="6">
    <source>
        <dbReference type="ARBA" id="ARBA00023002"/>
    </source>
</evidence>
<dbReference type="Gene3D" id="3.40.47.10">
    <property type="match status" value="1"/>
</dbReference>
<feature type="domain" description="Ketosynthase family 3 (KS3)" evidence="11">
    <location>
        <begin position="5"/>
        <end position="427"/>
    </location>
</feature>
<dbReference type="SUPFAM" id="SSF50129">
    <property type="entry name" value="GroES-like"/>
    <property type="match status" value="1"/>
</dbReference>
<dbReference type="Gene3D" id="3.40.366.10">
    <property type="entry name" value="Malonyl-Coenzyme A Acyl Carrier Protein, domain 2"/>
    <property type="match status" value="1"/>
</dbReference>
<dbReference type="InterPro" id="IPR009081">
    <property type="entry name" value="PP-bd_ACP"/>
</dbReference>
<dbReference type="GO" id="GO:0044550">
    <property type="term" value="P:secondary metabolite biosynthetic process"/>
    <property type="evidence" value="ECO:0007669"/>
    <property type="project" value="TreeGrafter"/>
</dbReference>
<dbReference type="InterPro" id="IPR016036">
    <property type="entry name" value="Malonyl_transacylase_ACP-bd"/>
</dbReference>
<dbReference type="Proteomes" id="UP000016936">
    <property type="component" value="Unassembled WGS sequence"/>
</dbReference>
<dbReference type="SUPFAM" id="SSF53335">
    <property type="entry name" value="S-adenosyl-L-methionine-dependent methyltransferases"/>
    <property type="match status" value="1"/>
</dbReference>
<evidence type="ECO:0000256" key="7">
    <source>
        <dbReference type="ARBA" id="ARBA00023268"/>
    </source>
</evidence>
<dbReference type="InterPro" id="IPR014030">
    <property type="entry name" value="Ketoacyl_synth_N"/>
</dbReference>
<feature type="active site" description="Proton donor; for dehydratase activity" evidence="9">
    <location>
        <position position="1118"/>
    </location>
</feature>
<dbReference type="InterPro" id="IPR016035">
    <property type="entry name" value="Acyl_Trfase/lysoPLipase"/>
</dbReference>
<keyword evidence="4" id="KW-0808">Transferase</keyword>
<dbReference type="CDD" id="cd05195">
    <property type="entry name" value="enoyl_red"/>
    <property type="match status" value="1"/>
</dbReference>
<dbReference type="SMART" id="SM00825">
    <property type="entry name" value="PKS_KS"/>
    <property type="match status" value="1"/>
</dbReference>
<dbReference type="CDD" id="cd00833">
    <property type="entry name" value="PKS"/>
    <property type="match status" value="1"/>
</dbReference>
<proteinExistence type="predicted"/>
<dbReference type="Pfam" id="PF00698">
    <property type="entry name" value="Acyl_transf_1"/>
    <property type="match status" value="1"/>
</dbReference>
<feature type="region of interest" description="C-terminal hotdog fold" evidence="9">
    <location>
        <begin position="1056"/>
        <end position="1202"/>
    </location>
</feature>
<reference evidence="13 14" key="1">
    <citation type="journal article" date="2012" name="PLoS Pathog.">
        <title>Diverse lifestyles and strategies of plant pathogenesis encoded in the genomes of eighteen Dothideomycetes fungi.</title>
        <authorList>
            <person name="Ohm R.A."/>
            <person name="Feau N."/>
            <person name="Henrissat B."/>
            <person name="Schoch C.L."/>
            <person name="Horwitz B.A."/>
            <person name="Barry K.W."/>
            <person name="Condon B.J."/>
            <person name="Copeland A.C."/>
            <person name="Dhillon B."/>
            <person name="Glaser F."/>
            <person name="Hesse C.N."/>
            <person name="Kosti I."/>
            <person name="LaButti K."/>
            <person name="Lindquist E.A."/>
            <person name="Lucas S."/>
            <person name="Salamov A.A."/>
            <person name="Bradshaw R.E."/>
            <person name="Ciuffetti L."/>
            <person name="Hamelin R.C."/>
            <person name="Kema G.H.J."/>
            <person name="Lawrence C."/>
            <person name="Scott J.A."/>
            <person name="Spatafora J.W."/>
            <person name="Turgeon B.G."/>
            <person name="de Wit P.J.G.M."/>
            <person name="Zhong S."/>
            <person name="Goodwin S.B."/>
            <person name="Grigoriev I.V."/>
        </authorList>
    </citation>
    <scope>NUCLEOTIDE SEQUENCE [LARGE SCALE GENOMIC DNA]</scope>
    <source>
        <strain evidence="14">C5 / ATCC 48332 / race O</strain>
    </source>
</reference>
<keyword evidence="7" id="KW-0511">Multifunctional enzyme</keyword>
<dbReference type="InterPro" id="IPR057326">
    <property type="entry name" value="KR_dom"/>
</dbReference>
<dbReference type="PANTHER" id="PTHR43775">
    <property type="entry name" value="FATTY ACID SYNTHASE"/>
    <property type="match status" value="1"/>
</dbReference>
<dbReference type="GO" id="GO:0004312">
    <property type="term" value="F:fatty acid synthase activity"/>
    <property type="evidence" value="ECO:0007669"/>
    <property type="project" value="TreeGrafter"/>
</dbReference>
<feature type="domain" description="Carrier" evidence="10">
    <location>
        <begin position="2393"/>
        <end position="2471"/>
    </location>
</feature>
<gene>
    <name evidence="13" type="ORF">COCHEDRAFT_1216295</name>
</gene>
<organism evidence="13 14">
    <name type="scientific">Cochliobolus heterostrophus (strain C5 / ATCC 48332 / race O)</name>
    <name type="common">Southern corn leaf blight fungus</name>
    <name type="synonym">Bipolaris maydis</name>
    <dbReference type="NCBI Taxonomy" id="701091"/>
    <lineage>
        <taxon>Eukaryota</taxon>
        <taxon>Fungi</taxon>
        <taxon>Dikarya</taxon>
        <taxon>Ascomycota</taxon>
        <taxon>Pezizomycotina</taxon>
        <taxon>Dothideomycetes</taxon>
        <taxon>Pleosporomycetidae</taxon>
        <taxon>Pleosporales</taxon>
        <taxon>Pleosporineae</taxon>
        <taxon>Pleosporaceae</taxon>
        <taxon>Bipolaris</taxon>
    </lineage>
</organism>
<dbReference type="PROSITE" id="PS52019">
    <property type="entry name" value="PKS_MFAS_DH"/>
    <property type="match status" value="1"/>
</dbReference>
<evidence type="ECO:0000256" key="8">
    <source>
        <dbReference type="ARBA" id="ARBA00023315"/>
    </source>
</evidence>
<keyword evidence="1" id="KW-0596">Phosphopantetheine</keyword>
<dbReference type="Gene3D" id="3.90.180.10">
    <property type="entry name" value="Medium-chain alcohol dehydrogenases, catalytic domain"/>
    <property type="match status" value="1"/>
</dbReference>
<dbReference type="OMA" id="CFRYMQK"/>
<evidence type="ECO:0000256" key="3">
    <source>
        <dbReference type="ARBA" id="ARBA00022603"/>
    </source>
</evidence>
<dbReference type="SUPFAM" id="SSF47336">
    <property type="entry name" value="ACP-like"/>
    <property type="match status" value="1"/>
</dbReference>
<evidence type="ECO:0000256" key="4">
    <source>
        <dbReference type="ARBA" id="ARBA00022679"/>
    </source>
</evidence>
<dbReference type="InterPro" id="IPR036736">
    <property type="entry name" value="ACP-like_sf"/>
</dbReference>
<dbReference type="Pfam" id="PF14765">
    <property type="entry name" value="PS-DH"/>
    <property type="match status" value="1"/>
</dbReference>
<dbReference type="SMART" id="SM00823">
    <property type="entry name" value="PKS_PP"/>
    <property type="match status" value="1"/>
</dbReference>
<dbReference type="Pfam" id="PF02801">
    <property type="entry name" value="Ketoacyl-synt_C"/>
    <property type="match status" value="1"/>
</dbReference>
<dbReference type="InterPro" id="IPR020843">
    <property type="entry name" value="ER"/>
</dbReference>
<dbReference type="InterPro" id="IPR042104">
    <property type="entry name" value="PKS_dehydratase_sf"/>
</dbReference>
<dbReference type="GO" id="GO:0032259">
    <property type="term" value="P:methylation"/>
    <property type="evidence" value="ECO:0007669"/>
    <property type="project" value="UniProtKB-KW"/>
</dbReference>
<dbReference type="InterPro" id="IPR020841">
    <property type="entry name" value="PKS_Beta-ketoAc_synthase_dom"/>
</dbReference>
<dbReference type="CDD" id="cd02440">
    <property type="entry name" value="AdoMet_MTases"/>
    <property type="match status" value="1"/>
</dbReference>
<evidence type="ECO:0000256" key="9">
    <source>
        <dbReference type="PROSITE-ProRule" id="PRU01363"/>
    </source>
</evidence>
<dbReference type="GO" id="GO:0006633">
    <property type="term" value="P:fatty acid biosynthetic process"/>
    <property type="evidence" value="ECO:0007669"/>
    <property type="project" value="TreeGrafter"/>
</dbReference>